<evidence type="ECO:0000256" key="1">
    <source>
        <dbReference type="SAM" id="MobiDB-lite"/>
    </source>
</evidence>
<dbReference type="CDD" id="cd04301">
    <property type="entry name" value="NAT_SF"/>
    <property type="match status" value="1"/>
</dbReference>
<accession>A0A9W8PLL0</accession>
<proteinExistence type="predicted"/>
<dbReference type="AlphaFoldDB" id="A0A9W8PLL0"/>
<evidence type="ECO:0000313" key="2">
    <source>
        <dbReference type="EMBL" id="KAJ4010549.1"/>
    </source>
</evidence>
<dbReference type="OrthoDB" id="2129362at2759"/>
<gene>
    <name evidence="2" type="ORF">NW766_008420</name>
</gene>
<reference evidence="2" key="1">
    <citation type="submission" date="2022-10" db="EMBL/GenBank/DDBJ databases">
        <title>Fusarium specimens isolated from Avocado Roots.</title>
        <authorList>
            <person name="Stajich J."/>
            <person name="Roper C."/>
            <person name="Heimlech-Rivalta G."/>
        </authorList>
    </citation>
    <scope>NUCLEOTIDE SEQUENCE</scope>
    <source>
        <strain evidence="2">CF00143</strain>
    </source>
</reference>
<feature type="region of interest" description="Disordered" evidence="1">
    <location>
        <begin position="111"/>
        <end position="145"/>
    </location>
</feature>
<dbReference type="InterPro" id="IPR016181">
    <property type="entry name" value="Acyl_CoA_acyltransferase"/>
</dbReference>
<name>A0A9W8PLL0_9HYPO</name>
<keyword evidence="3" id="KW-1185">Reference proteome</keyword>
<feature type="compositionally biased region" description="Polar residues" evidence="1">
    <location>
        <begin position="119"/>
        <end position="128"/>
    </location>
</feature>
<comment type="caution">
    <text evidence="2">The sequence shown here is derived from an EMBL/GenBank/DDBJ whole genome shotgun (WGS) entry which is preliminary data.</text>
</comment>
<dbReference type="Gene3D" id="3.40.630.30">
    <property type="match status" value="1"/>
</dbReference>
<dbReference type="EMBL" id="JAPDHF010000012">
    <property type="protein sequence ID" value="KAJ4010549.1"/>
    <property type="molecule type" value="Genomic_DNA"/>
</dbReference>
<sequence length="592" mass="66572">MSWAHGSQSRVEKENTPSPNLTKSLMRVQGLRESFGNMPAKSQNCLFPSDVLKSRLNSALETSTEMSDGAPSQHAPAEMMSNSTHQNNMQLVRSIEPEVRMLPPGYSQALSETEEHLSQHPSVKADSQGTDDFEGSSVGTWNSPKEKALSSASTDVQGAPLPAPLHIIEAIGSMSVTNRRPSFSTASLALSGSPILPGDEKENQPLNEAGVPETFEDNIEQVDPNALALAAAAVDHWDSHKYNYPTVHAITLDRHPRTNECDIDTATGKLLEPVRYIKLQRDSSAKHDWHRMNLTSGICIEREIARRESLRKEIEQREDEAKYANPTFEEDKVPDAACTLRPAKPEDFQAIAEIIDLERKRGENSQVYLPNAGRGPAGLIVLIRGLYDYCLSKHRPFIVAIPSTSPIKDRTNWSKEEEEEYQEFLKFKQSRQASQQKVLGFAVITEPRIGFLAPCNGSRFSGLIRLFVHPQHRQKKVGTALLDKILSCVNIYHRSEIDYLWECSETRKTYEYVSAHNLRKYNRVYVQAYSAGKSDAQVDIFQRLLNKFDFELVAQFQDAVKHGIDPGVWKTLNVWELEVRSTSEIQEDLVDQ</sequence>
<protein>
    <submittedName>
        <fullName evidence="2">Uncharacterized protein</fullName>
    </submittedName>
</protein>
<organism evidence="2 3">
    <name type="scientific">Fusarium irregulare</name>
    <dbReference type="NCBI Taxonomy" id="2494466"/>
    <lineage>
        <taxon>Eukaryota</taxon>
        <taxon>Fungi</taxon>
        <taxon>Dikarya</taxon>
        <taxon>Ascomycota</taxon>
        <taxon>Pezizomycotina</taxon>
        <taxon>Sordariomycetes</taxon>
        <taxon>Hypocreomycetidae</taxon>
        <taxon>Hypocreales</taxon>
        <taxon>Nectriaceae</taxon>
        <taxon>Fusarium</taxon>
        <taxon>Fusarium incarnatum-equiseti species complex</taxon>
    </lineage>
</organism>
<evidence type="ECO:0000313" key="3">
    <source>
        <dbReference type="Proteomes" id="UP001152130"/>
    </source>
</evidence>
<dbReference type="Proteomes" id="UP001152130">
    <property type="component" value="Unassembled WGS sequence"/>
</dbReference>
<dbReference type="SUPFAM" id="SSF55729">
    <property type="entry name" value="Acyl-CoA N-acyltransferases (Nat)"/>
    <property type="match status" value="1"/>
</dbReference>
<feature type="region of interest" description="Disordered" evidence="1">
    <location>
        <begin position="1"/>
        <end position="24"/>
    </location>
</feature>